<reference evidence="2 3" key="1">
    <citation type="submission" date="2016-10" db="EMBL/GenBank/DDBJ databases">
        <authorList>
            <person name="de Groot N.N."/>
        </authorList>
    </citation>
    <scope>NUCLEOTIDE SEQUENCE [LARGE SCALE GENOMIC DNA]</scope>
    <source>
        <strain evidence="2 3">Nm24</strain>
    </source>
</reference>
<feature type="transmembrane region" description="Helical" evidence="1">
    <location>
        <begin position="62"/>
        <end position="82"/>
    </location>
</feature>
<dbReference type="OrthoDB" id="9157264at2"/>
<keyword evidence="1" id="KW-1133">Transmembrane helix</keyword>
<dbReference type="AlphaFoldDB" id="A0A1I7IQ20"/>
<dbReference type="Proteomes" id="UP000183926">
    <property type="component" value="Unassembled WGS sequence"/>
</dbReference>
<keyword evidence="1" id="KW-0472">Membrane</keyword>
<gene>
    <name evidence="2" type="ORF">SAMN05216339_11021</name>
</gene>
<feature type="transmembrane region" description="Helical" evidence="1">
    <location>
        <begin position="94"/>
        <end position="113"/>
    </location>
</feature>
<sequence>MSMTMIAIIIFAIAAVGGLFLASKVLSGQLAPWAVSIVHALLGAAGLVTLILVVLEGAGDNRLTAALGLLVVAALGGFYLASIHMKGNVASKNIVFIHAGIAVAGFLTLLSVLF</sequence>
<keyword evidence="1" id="KW-0812">Transmembrane</keyword>
<evidence type="ECO:0000256" key="1">
    <source>
        <dbReference type="SAM" id="Phobius"/>
    </source>
</evidence>
<dbReference type="EMBL" id="FPBL01000010">
    <property type="protein sequence ID" value="SFU74996.1"/>
    <property type="molecule type" value="Genomic_DNA"/>
</dbReference>
<proteinExistence type="predicted"/>
<name>A0A1I7IQ20_9PROT</name>
<feature type="transmembrane region" description="Helical" evidence="1">
    <location>
        <begin position="37"/>
        <end position="55"/>
    </location>
</feature>
<accession>A0A1I7IQ20</accession>
<protein>
    <submittedName>
        <fullName evidence="2">Uncharacterized protein</fullName>
    </submittedName>
</protein>
<organism evidence="2 3">
    <name type="scientific">Nitrosomonas eutropha</name>
    <dbReference type="NCBI Taxonomy" id="916"/>
    <lineage>
        <taxon>Bacteria</taxon>
        <taxon>Pseudomonadati</taxon>
        <taxon>Pseudomonadota</taxon>
        <taxon>Betaproteobacteria</taxon>
        <taxon>Nitrosomonadales</taxon>
        <taxon>Nitrosomonadaceae</taxon>
        <taxon>Nitrosomonas</taxon>
    </lineage>
</organism>
<evidence type="ECO:0000313" key="2">
    <source>
        <dbReference type="EMBL" id="SFU74996.1"/>
    </source>
</evidence>
<evidence type="ECO:0000313" key="3">
    <source>
        <dbReference type="Proteomes" id="UP000183926"/>
    </source>
</evidence>